<name>A0A4P2Q9F5_SORCE</name>
<proteinExistence type="predicted"/>
<sequence length="63" mass="7905">MVGRRPQRLRRCIVRRVSWRNKDEHERWRGSARWRRLGEQWWRLGERRWRLGVEPARWPGSAA</sequence>
<dbReference type="AlphaFoldDB" id="A0A4P2Q9F5"/>
<dbReference type="EMBL" id="CP012670">
    <property type="protein sequence ID" value="AUX26210.1"/>
    <property type="molecule type" value="Genomic_DNA"/>
</dbReference>
<organism evidence="1 2">
    <name type="scientific">Sorangium cellulosum</name>
    <name type="common">Polyangium cellulosum</name>
    <dbReference type="NCBI Taxonomy" id="56"/>
    <lineage>
        <taxon>Bacteria</taxon>
        <taxon>Pseudomonadati</taxon>
        <taxon>Myxococcota</taxon>
        <taxon>Polyangia</taxon>
        <taxon>Polyangiales</taxon>
        <taxon>Polyangiaceae</taxon>
        <taxon>Sorangium</taxon>
    </lineage>
</organism>
<evidence type="ECO:0000313" key="2">
    <source>
        <dbReference type="Proteomes" id="UP000295781"/>
    </source>
</evidence>
<dbReference type="Proteomes" id="UP000295781">
    <property type="component" value="Chromosome"/>
</dbReference>
<accession>A0A4P2Q9F5</accession>
<evidence type="ECO:0000313" key="1">
    <source>
        <dbReference type="EMBL" id="AUX26210.1"/>
    </source>
</evidence>
<reference evidence="1 2" key="1">
    <citation type="submission" date="2015-09" db="EMBL/GenBank/DDBJ databases">
        <title>Sorangium comparison.</title>
        <authorList>
            <person name="Zaburannyi N."/>
            <person name="Bunk B."/>
            <person name="Overmann J."/>
            <person name="Mueller R."/>
        </authorList>
    </citation>
    <scope>NUCLEOTIDE SEQUENCE [LARGE SCALE GENOMIC DNA]</scope>
    <source>
        <strain evidence="1 2">So ceGT47</strain>
    </source>
</reference>
<gene>
    <name evidence="1" type="ORF">SOCEGT47_067710</name>
</gene>
<protein>
    <submittedName>
        <fullName evidence="1">Uncharacterized protein</fullName>
    </submittedName>
</protein>